<proteinExistence type="predicted"/>
<evidence type="ECO:0000313" key="3">
    <source>
        <dbReference type="Proteomes" id="UP000636709"/>
    </source>
</evidence>
<feature type="region of interest" description="Disordered" evidence="1">
    <location>
        <begin position="1"/>
        <end position="20"/>
    </location>
</feature>
<evidence type="ECO:0000256" key="1">
    <source>
        <dbReference type="SAM" id="MobiDB-lite"/>
    </source>
</evidence>
<keyword evidence="3" id="KW-1185">Reference proteome</keyword>
<dbReference type="EMBL" id="JACEFO010001756">
    <property type="protein sequence ID" value="KAF8708650.1"/>
    <property type="molecule type" value="Genomic_DNA"/>
</dbReference>
<gene>
    <name evidence="2" type="ORF">HU200_030030</name>
</gene>
<name>A0A835BPM8_9POAL</name>
<organism evidence="2 3">
    <name type="scientific">Digitaria exilis</name>
    <dbReference type="NCBI Taxonomy" id="1010633"/>
    <lineage>
        <taxon>Eukaryota</taxon>
        <taxon>Viridiplantae</taxon>
        <taxon>Streptophyta</taxon>
        <taxon>Embryophyta</taxon>
        <taxon>Tracheophyta</taxon>
        <taxon>Spermatophyta</taxon>
        <taxon>Magnoliopsida</taxon>
        <taxon>Liliopsida</taxon>
        <taxon>Poales</taxon>
        <taxon>Poaceae</taxon>
        <taxon>PACMAD clade</taxon>
        <taxon>Panicoideae</taxon>
        <taxon>Panicodae</taxon>
        <taxon>Paniceae</taxon>
        <taxon>Anthephorinae</taxon>
        <taxon>Digitaria</taxon>
    </lineage>
</organism>
<accession>A0A835BPM8</accession>
<evidence type="ECO:0000313" key="2">
    <source>
        <dbReference type="EMBL" id="KAF8708650.1"/>
    </source>
</evidence>
<feature type="compositionally biased region" description="Polar residues" evidence="1">
    <location>
        <begin position="1"/>
        <end position="12"/>
    </location>
</feature>
<feature type="compositionally biased region" description="Basic and acidic residues" evidence="1">
    <location>
        <begin position="45"/>
        <end position="55"/>
    </location>
</feature>
<reference evidence="2" key="1">
    <citation type="submission" date="2020-07" db="EMBL/GenBank/DDBJ databases">
        <title>Genome sequence and genetic diversity analysis of an under-domesticated orphan crop, white fonio (Digitaria exilis).</title>
        <authorList>
            <person name="Bennetzen J.L."/>
            <person name="Chen S."/>
            <person name="Ma X."/>
            <person name="Wang X."/>
            <person name="Yssel A.E.J."/>
            <person name="Chaluvadi S.R."/>
            <person name="Johnson M."/>
            <person name="Gangashetty P."/>
            <person name="Hamidou F."/>
            <person name="Sanogo M.D."/>
            <person name="Zwaenepoel A."/>
            <person name="Wallace J."/>
            <person name="Van De Peer Y."/>
            <person name="Van Deynze A."/>
        </authorList>
    </citation>
    <scope>NUCLEOTIDE SEQUENCE</scope>
    <source>
        <tissue evidence="2">Leaves</tissue>
    </source>
</reference>
<dbReference type="OrthoDB" id="1858881at2759"/>
<dbReference type="Proteomes" id="UP000636709">
    <property type="component" value="Unassembled WGS sequence"/>
</dbReference>
<dbReference type="PANTHER" id="PTHR33872:SF8">
    <property type="match status" value="1"/>
</dbReference>
<sequence length="181" mass="20034">MGSLMSGWSSSVLGDKEVRLMRNRSLTKEEVEAFWRQHGRSPAENGDRSHKEKETIPPLAARRLEVVRSMPPLRGGTRSDDDPSSPSPRGGLQAQSLFSPRSEPCSPATNRGQSLSCFFPENAADSSSTSNGWWTRSSWAFLNEAPKDKEEVVLGMGRAQRQRQSFVCDQFHAARILTGNA</sequence>
<comment type="caution">
    <text evidence="2">The sequence shown here is derived from an EMBL/GenBank/DDBJ whole genome shotgun (WGS) entry which is preliminary data.</text>
</comment>
<feature type="region of interest" description="Disordered" evidence="1">
    <location>
        <begin position="33"/>
        <end position="110"/>
    </location>
</feature>
<dbReference type="PANTHER" id="PTHR33872">
    <property type="entry name" value="DNA POLYMERASE EPSILON CATALYTIC SUBUNIT A"/>
    <property type="match status" value="1"/>
</dbReference>
<protein>
    <submittedName>
        <fullName evidence="2">Uncharacterized protein</fullName>
    </submittedName>
</protein>
<dbReference type="AlphaFoldDB" id="A0A835BPM8"/>
<dbReference type="Gramene" id="Dexi9A01G0002640.1">
    <property type="protein sequence ID" value="Dexi9A01G0002640.1:cds"/>
    <property type="gene ID" value="Dexi9A01G0002640"/>
</dbReference>